<dbReference type="KEGG" id="saz:Sama_0702"/>
<dbReference type="STRING" id="326297.Sama_0702"/>
<dbReference type="eggNOG" id="ENOG5032SHH">
    <property type="taxonomic scope" value="Bacteria"/>
</dbReference>
<sequence length="457" mass="50869">MLKSRQGGQAMVLSLILLGFTVMAMLFGFNASQLNHEGTRLQNTADNTVYSLANIVARDMNFKAYTNRAAVANQVAVAQMVGLSAWFNMTDTFTDNACTLLCWVPYLGQAINAVARVTNSINQGAQPFFKAMVNVENLLLKAISTAQVAVNYAGLVGGIDTAMEVVKANDPTARLDLMQNPLALEDVRHIWMDFQQRFSRDKSRDGTQYKDFLAVTSNSRDGFTKGTNYKLGFPWSLKSWPLRWATKKAGGSDLISNGDREAETWTSAHTLGIHLERWSCKRFRCKWRGGEIPVGWGGTRSDDRKSLRNVSGNKVWGGSRGVNRSATNLAAYNEETRGNYDGVQPFYALDKDGDSVSETKNIAIVVSKPQNRIRTSARLDVGHDNTDPATNEEMYGDRMSAMASASVFYSRPQDLTAWRRKDGRSEYGNLYNPFWQPHLTDNSGADRRWVYVLTAAL</sequence>
<accession>A1S3F4</accession>
<proteinExistence type="predicted"/>
<reference evidence="3 4" key="1">
    <citation type="submission" date="2006-12" db="EMBL/GenBank/DDBJ databases">
        <title>Complete sequence of Shewanella amazonensis SB2B.</title>
        <authorList>
            <consortium name="US DOE Joint Genome Institute"/>
            <person name="Copeland A."/>
            <person name="Lucas S."/>
            <person name="Lapidus A."/>
            <person name="Barry K."/>
            <person name="Detter J.C."/>
            <person name="Glavina del Rio T."/>
            <person name="Hammon N."/>
            <person name="Israni S."/>
            <person name="Dalin E."/>
            <person name="Tice H."/>
            <person name="Pitluck S."/>
            <person name="Munk A.C."/>
            <person name="Brettin T."/>
            <person name="Bruce D."/>
            <person name="Han C."/>
            <person name="Tapia R."/>
            <person name="Gilna P."/>
            <person name="Schmutz J."/>
            <person name="Larimer F."/>
            <person name="Land M."/>
            <person name="Hauser L."/>
            <person name="Kyrpides N."/>
            <person name="Mikhailova N."/>
            <person name="Fredrickson J."/>
            <person name="Richardson P."/>
        </authorList>
    </citation>
    <scope>NUCLEOTIDE SEQUENCE [LARGE SCALE GENOMIC DNA]</scope>
    <source>
        <strain evidence="4">ATCC BAA-1098 / SB2B</strain>
    </source>
</reference>
<evidence type="ECO:0000259" key="2">
    <source>
        <dbReference type="Pfam" id="PF13400"/>
    </source>
</evidence>
<evidence type="ECO:0000313" key="4">
    <source>
        <dbReference type="Proteomes" id="UP000009175"/>
    </source>
</evidence>
<dbReference type="RefSeq" id="WP_011758820.1">
    <property type="nucleotide sequence ID" value="NC_008700.1"/>
</dbReference>
<organism evidence="3 4">
    <name type="scientific">Shewanella amazonensis (strain ATCC BAA-1098 / SB2B)</name>
    <dbReference type="NCBI Taxonomy" id="326297"/>
    <lineage>
        <taxon>Bacteria</taxon>
        <taxon>Pseudomonadati</taxon>
        <taxon>Pseudomonadota</taxon>
        <taxon>Gammaproteobacteria</taxon>
        <taxon>Alteromonadales</taxon>
        <taxon>Shewanellaceae</taxon>
        <taxon>Shewanella</taxon>
    </lineage>
</organism>
<gene>
    <name evidence="3" type="ordered locus">Sama_0702</name>
</gene>
<dbReference type="EMBL" id="CP000507">
    <property type="protein sequence ID" value="ABL98910.1"/>
    <property type="molecule type" value="Genomic_DNA"/>
</dbReference>
<keyword evidence="1" id="KW-1133">Transmembrane helix</keyword>
<dbReference type="HOGENOM" id="CLU_045933_0_0_6"/>
<evidence type="ECO:0000313" key="3">
    <source>
        <dbReference type="EMBL" id="ABL98910.1"/>
    </source>
</evidence>
<evidence type="ECO:0000256" key="1">
    <source>
        <dbReference type="SAM" id="Phobius"/>
    </source>
</evidence>
<protein>
    <recommendedName>
        <fullName evidence="2">Putative Flp pilus-assembly TadG-like N-terminal domain-containing protein</fullName>
    </recommendedName>
</protein>
<keyword evidence="1" id="KW-0812">Transmembrane</keyword>
<dbReference type="Pfam" id="PF13400">
    <property type="entry name" value="Tad"/>
    <property type="match status" value="1"/>
</dbReference>
<feature type="transmembrane region" description="Helical" evidence="1">
    <location>
        <begin position="12"/>
        <end position="31"/>
    </location>
</feature>
<dbReference type="AlphaFoldDB" id="A1S3F4"/>
<dbReference type="InterPro" id="IPR028087">
    <property type="entry name" value="Tad_N"/>
</dbReference>
<feature type="domain" description="Putative Flp pilus-assembly TadG-like N-terminal" evidence="2">
    <location>
        <begin position="8"/>
        <end position="49"/>
    </location>
</feature>
<dbReference type="Proteomes" id="UP000009175">
    <property type="component" value="Chromosome"/>
</dbReference>
<keyword evidence="1" id="KW-0472">Membrane</keyword>
<name>A1S3F4_SHEAM</name>
<keyword evidence="4" id="KW-1185">Reference proteome</keyword>